<keyword evidence="2" id="KW-1133">Transmembrane helix</keyword>
<reference evidence="3 4" key="1">
    <citation type="submission" date="2018-06" db="EMBL/GenBank/DDBJ databases">
        <title>A transcriptomic atlas of mushroom development highlights an independent origin of complex multicellularity.</title>
        <authorList>
            <consortium name="DOE Joint Genome Institute"/>
            <person name="Krizsan K."/>
            <person name="Almasi E."/>
            <person name="Merenyi Z."/>
            <person name="Sahu N."/>
            <person name="Viragh M."/>
            <person name="Koszo T."/>
            <person name="Mondo S."/>
            <person name="Kiss B."/>
            <person name="Balint B."/>
            <person name="Kues U."/>
            <person name="Barry K."/>
            <person name="Hegedus J.C."/>
            <person name="Henrissat B."/>
            <person name="Johnson J."/>
            <person name="Lipzen A."/>
            <person name="Ohm R."/>
            <person name="Nagy I."/>
            <person name="Pangilinan J."/>
            <person name="Yan J."/>
            <person name="Xiong Y."/>
            <person name="Grigoriev I.V."/>
            <person name="Hibbett D.S."/>
            <person name="Nagy L.G."/>
        </authorList>
    </citation>
    <scope>NUCLEOTIDE SEQUENCE [LARGE SCALE GENOMIC DNA]</scope>
    <source>
        <strain evidence="3 4">SZMC22713</strain>
    </source>
</reference>
<sequence>MVSKRFVLPFHVSHHNKRAATCQTGGFYVSPTSGQVVNSSVPFNISWNTSCLNNTNAVDIYLYAPGAANSKLHVWETVNYALGSYQTDLKPKWWNATANVNLQLAIVASGTPAFLSPFPAAPVFAATYTAPPNGTAASANADTSHPDSFTQKVDNFIKRVSKGGIAAAVLVPIILIALAVFAYIRYTRMKETKKRQRWSQALDKRMSTISTDWKAMSAAGADAAIRNSMAITSRMSSASFTGSGRRPSTSMAVESGGHAGIGAGNNDNNDEEKMEQIRRPGVGPRGVSTISNGNGERVSRISFAADTRFSRTGDGASTNARPSGETAQSRPSLESRRAGAATRSFHMSTVPDVPPLPNSNKERVVSDGSRYDDESFDYRHEGGEEEEEGGAMSPTQKAGPIALSPDDIRARIAGQPNEVRTSLDEVMPALSMMRTGGGNASTNDLLLTVTPPEEDQLAHGQGHYQRGHDHYVQPMKTALTINTVPKSPIMESMPMMLPGAATTSMTSPDAMLRAYAEQRSAQSPQAMYYPPSSPNSNMNAYNMGLGSPGYPPPSYQSPTYPSPIATATTATRNLYSPNEKGVKVGTNNPFRESMHMAGVGAGGGAGGEEFDHEDAYMGMGTAK</sequence>
<proteinExistence type="predicted"/>
<evidence type="ECO:0000313" key="3">
    <source>
        <dbReference type="EMBL" id="TDL14619.1"/>
    </source>
</evidence>
<feature type="compositionally biased region" description="Polar residues" evidence="1">
    <location>
        <begin position="236"/>
        <end position="252"/>
    </location>
</feature>
<dbReference type="EMBL" id="ML170321">
    <property type="protein sequence ID" value="TDL14619.1"/>
    <property type="molecule type" value="Genomic_DNA"/>
</dbReference>
<feature type="transmembrane region" description="Helical" evidence="2">
    <location>
        <begin position="165"/>
        <end position="186"/>
    </location>
</feature>
<dbReference type="OrthoDB" id="3363836at2759"/>
<evidence type="ECO:0000313" key="4">
    <source>
        <dbReference type="Proteomes" id="UP000294933"/>
    </source>
</evidence>
<keyword evidence="2" id="KW-0472">Membrane</keyword>
<dbReference type="AlphaFoldDB" id="A0A4Y7PJ96"/>
<dbReference type="STRING" id="50990.A0A4Y7PJ96"/>
<evidence type="ECO:0000256" key="2">
    <source>
        <dbReference type="SAM" id="Phobius"/>
    </source>
</evidence>
<protein>
    <submittedName>
        <fullName evidence="3">Uncharacterized protein</fullName>
    </submittedName>
</protein>
<keyword evidence="4" id="KW-1185">Reference proteome</keyword>
<dbReference type="Proteomes" id="UP000294933">
    <property type="component" value="Unassembled WGS sequence"/>
</dbReference>
<feature type="compositionally biased region" description="Basic and acidic residues" evidence="1">
    <location>
        <begin position="360"/>
        <end position="382"/>
    </location>
</feature>
<gene>
    <name evidence="3" type="ORF">BD410DRAFT_845872</name>
</gene>
<evidence type="ECO:0000256" key="1">
    <source>
        <dbReference type="SAM" id="MobiDB-lite"/>
    </source>
</evidence>
<feature type="region of interest" description="Disordered" evidence="1">
    <location>
        <begin position="236"/>
        <end position="402"/>
    </location>
</feature>
<name>A0A4Y7PJ96_9AGAM</name>
<accession>A0A4Y7PJ96</accession>
<keyword evidence="2" id="KW-0812">Transmembrane</keyword>
<organism evidence="3 4">
    <name type="scientific">Rickenella mellea</name>
    <dbReference type="NCBI Taxonomy" id="50990"/>
    <lineage>
        <taxon>Eukaryota</taxon>
        <taxon>Fungi</taxon>
        <taxon>Dikarya</taxon>
        <taxon>Basidiomycota</taxon>
        <taxon>Agaricomycotina</taxon>
        <taxon>Agaricomycetes</taxon>
        <taxon>Hymenochaetales</taxon>
        <taxon>Rickenellaceae</taxon>
        <taxon>Rickenella</taxon>
    </lineage>
</organism>
<feature type="compositionally biased region" description="Polar residues" evidence="1">
    <location>
        <begin position="315"/>
        <end position="332"/>
    </location>
</feature>
<dbReference type="VEuPathDB" id="FungiDB:BD410DRAFT_845872"/>